<dbReference type="Gene3D" id="4.10.240.10">
    <property type="entry name" value="Zn(2)-C6 fungal-type DNA-binding domain"/>
    <property type="match status" value="1"/>
</dbReference>
<dbReference type="Pfam" id="PF11951">
    <property type="entry name" value="Fungal_trans_2"/>
    <property type="match status" value="1"/>
</dbReference>
<dbReference type="Proteomes" id="UP000191518">
    <property type="component" value="Unassembled WGS sequence"/>
</dbReference>
<dbReference type="PANTHER" id="PTHR38791">
    <property type="entry name" value="ZN(II)2CYS6 TRANSCRIPTION FACTOR (EUROFUNG)-RELATED-RELATED"/>
    <property type="match status" value="1"/>
</dbReference>
<protein>
    <recommendedName>
        <fullName evidence="5">Zn(2)-C6 fungal-type domain-containing protein</fullName>
    </recommendedName>
</protein>
<feature type="domain" description="Zn(2)-C6 fungal-type" evidence="5">
    <location>
        <begin position="10"/>
        <end position="38"/>
    </location>
</feature>
<dbReference type="OrthoDB" id="2991872at2759"/>
<evidence type="ECO:0000256" key="1">
    <source>
        <dbReference type="ARBA" id="ARBA00023015"/>
    </source>
</evidence>
<keyword evidence="7" id="KW-1185">Reference proteome</keyword>
<name>A0A1V6RMM0_9EURO</name>
<dbReference type="GO" id="GO:0003677">
    <property type="term" value="F:DNA binding"/>
    <property type="evidence" value="ECO:0007669"/>
    <property type="project" value="UniProtKB-KW"/>
</dbReference>
<sequence>MVYCGKPSKGCGECRSRKVRCDQAQPACSQCTRAKRDCPGYRDQLALMFRDESKSVVRKAIAASTYKHKRAERLPRTAVPEGNPVRSELETPVVDPDFDFNSDPQHIYLMRQLANLNCPSGIQPSYDVEIAKYEAICYFLRSNALPGSFWTSETIPNFLLQTGGPASQRAMQACVVATATAMLSRIRRIPSLREVAHREYGSALRLLNAALADPEEAKTNQTLGAVILLSIYEVVTSRATADVHGWTNHINGATALLDIRGSDQLKTNVGLRLFLHLRYQIIVSCLQRDARVPESLLECTKIVMFLQPAEAHGNRLSMIIAKLSNLRADIRANMYNDEQQIISAASAIEAELIAWLAALPPEFSYTTHVKSPFDFAFQRRFRGISPYDDQYHVYPTQWVCNSWNQYRSARIIVSEIILFRVRKMSDSSSLASLSEEFQLHCRTLRLTIRRLAVEICRSVPFYLKAYAADREASLPPPESYIGGLILLWHLFVAGVVENPRHGLRRWVVKCLEMIGNTMGIDQALAVADIVAADPGVLHSVTEEED</sequence>
<dbReference type="CDD" id="cd00067">
    <property type="entry name" value="GAL4"/>
    <property type="match status" value="1"/>
</dbReference>
<evidence type="ECO:0000313" key="7">
    <source>
        <dbReference type="Proteomes" id="UP000191518"/>
    </source>
</evidence>
<dbReference type="PANTHER" id="PTHR38791:SF5">
    <property type="entry name" value="TRANSCRIPTION FACTOR DBAG-RELATED"/>
    <property type="match status" value="1"/>
</dbReference>
<evidence type="ECO:0000256" key="3">
    <source>
        <dbReference type="ARBA" id="ARBA00023163"/>
    </source>
</evidence>
<dbReference type="InterPro" id="IPR036864">
    <property type="entry name" value="Zn2-C6_fun-type_DNA-bd_sf"/>
</dbReference>
<evidence type="ECO:0000313" key="6">
    <source>
        <dbReference type="EMBL" id="OQE03052.1"/>
    </source>
</evidence>
<proteinExistence type="predicted"/>
<dbReference type="SMART" id="SM00066">
    <property type="entry name" value="GAL4"/>
    <property type="match status" value="1"/>
</dbReference>
<dbReference type="SUPFAM" id="SSF57701">
    <property type="entry name" value="Zn2/Cys6 DNA-binding domain"/>
    <property type="match status" value="1"/>
</dbReference>
<evidence type="ECO:0000256" key="4">
    <source>
        <dbReference type="ARBA" id="ARBA00023242"/>
    </source>
</evidence>
<keyword evidence="2" id="KW-0238">DNA-binding</keyword>
<keyword evidence="4" id="KW-0539">Nucleus</keyword>
<organism evidence="6 7">
    <name type="scientific">Penicillium vulpinum</name>
    <dbReference type="NCBI Taxonomy" id="29845"/>
    <lineage>
        <taxon>Eukaryota</taxon>
        <taxon>Fungi</taxon>
        <taxon>Dikarya</taxon>
        <taxon>Ascomycota</taxon>
        <taxon>Pezizomycotina</taxon>
        <taxon>Eurotiomycetes</taxon>
        <taxon>Eurotiomycetidae</taxon>
        <taxon>Eurotiales</taxon>
        <taxon>Aspergillaceae</taxon>
        <taxon>Penicillium</taxon>
    </lineage>
</organism>
<dbReference type="InterPro" id="IPR001138">
    <property type="entry name" value="Zn2Cys6_DnaBD"/>
</dbReference>
<evidence type="ECO:0000259" key="5">
    <source>
        <dbReference type="PROSITE" id="PS50048"/>
    </source>
</evidence>
<dbReference type="InterPro" id="IPR053175">
    <property type="entry name" value="DHMBA_Reg_Transcription_Factor"/>
</dbReference>
<dbReference type="PROSITE" id="PS00463">
    <property type="entry name" value="ZN2_CY6_FUNGAL_1"/>
    <property type="match status" value="1"/>
</dbReference>
<comment type="caution">
    <text evidence="6">The sequence shown here is derived from an EMBL/GenBank/DDBJ whole genome shotgun (WGS) entry which is preliminary data.</text>
</comment>
<accession>A0A1V6RMM0</accession>
<reference evidence="7" key="1">
    <citation type="journal article" date="2017" name="Nat. Microbiol.">
        <title>Global analysis of biosynthetic gene clusters reveals vast potential of secondary metabolite production in Penicillium species.</title>
        <authorList>
            <person name="Nielsen J.C."/>
            <person name="Grijseels S."/>
            <person name="Prigent S."/>
            <person name="Ji B."/>
            <person name="Dainat J."/>
            <person name="Nielsen K.F."/>
            <person name="Frisvad J.C."/>
            <person name="Workman M."/>
            <person name="Nielsen J."/>
        </authorList>
    </citation>
    <scope>NUCLEOTIDE SEQUENCE [LARGE SCALE GENOMIC DNA]</scope>
    <source>
        <strain evidence="7">IBT 29486</strain>
    </source>
</reference>
<dbReference type="GO" id="GO:0000981">
    <property type="term" value="F:DNA-binding transcription factor activity, RNA polymerase II-specific"/>
    <property type="evidence" value="ECO:0007669"/>
    <property type="project" value="InterPro"/>
</dbReference>
<keyword evidence="3" id="KW-0804">Transcription</keyword>
<dbReference type="AlphaFoldDB" id="A0A1V6RMM0"/>
<dbReference type="STRING" id="29845.A0A1V6RMM0"/>
<dbReference type="PROSITE" id="PS50048">
    <property type="entry name" value="ZN2_CY6_FUNGAL_2"/>
    <property type="match status" value="1"/>
</dbReference>
<keyword evidence="1" id="KW-0805">Transcription regulation</keyword>
<dbReference type="Pfam" id="PF00172">
    <property type="entry name" value="Zn_clus"/>
    <property type="match status" value="1"/>
</dbReference>
<dbReference type="InterPro" id="IPR021858">
    <property type="entry name" value="Fun_TF"/>
</dbReference>
<gene>
    <name evidence="6" type="ORF">PENVUL_c035G05389</name>
</gene>
<dbReference type="GO" id="GO:0008270">
    <property type="term" value="F:zinc ion binding"/>
    <property type="evidence" value="ECO:0007669"/>
    <property type="project" value="InterPro"/>
</dbReference>
<dbReference type="EMBL" id="MDYP01000035">
    <property type="protein sequence ID" value="OQE03052.1"/>
    <property type="molecule type" value="Genomic_DNA"/>
</dbReference>
<evidence type="ECO:0000256" key="2">
    <source>
        <dbReference type="ARBA" id="ARBA00023125"/>
    </source>
</evidence>